<evidence type="ECO:0000256" key="14">
    <source>
        <dbReference type="RuleBase" id="RU004249"/>
    </source>
</evidence>
<evidence type="ECO:0000313" key="16">
    <source>
        <dbReference type="EMBL" id="KRT35751.1"/>
    </source>
</evidence>
<evidence type="ECO:0000256" key="10">
    <source>
        <dbReference type="ARBA" id="ARBA00023154"/>
    </source>
</evidence>
<evidence type="ECO:0000313" key="17">
    <source>
        <dbReference type="Proteomes" id="UP000005273"/>
    </source>
</evidence>
<dbReference type="OrthoDB" id="9799110at2"/>
<evidence type="ECO:0000256" key="4">
    <source>
        <dbReference type="ARBA" id="ARBA00010122"/>
    </source>
</evidence>
<dbReference type="STRING" id="592015.HMPREF1705_02999"/>
<organism evidence="16 17">
    <name type="scientific">Acetomicrobium hydrogeniformans ATCC BAA-1850</name>
    <dbReference type="NCBI Taxonomy" id="592015"/>
    <lineage>
        <taxon>Bacteria</taxon>
        <taxon>Thermotogati</taxon>
        <taxon>Synergistota</taxon>
        <taxon>Synergistia</taxon>
        <taxon>Synergistales</taxon>
        <taxon>Acetomicrobiaceae</taxon>
        <taxon>Acetomicrobium</taxon>
    </lineage>
</organism>
<keyword evidence="6 13" id="KW-0808">Transferase</keyword>
<dbReference type="CDD" id="cd04261">
    <property type="entry name" value="AAK_AKii-LysC-BS"/>
    <property type="match status" value="1"/>
</dbReference>
<dbReference type="NCBIfam" id="NF005155">
    <property type="entry name" value="PRK06635.1-4"/>
    <property type="match status" value="1"/>
</dbReference>
<sequence length="408" mass="43263">MSLPFVVLKFGGSSLATVDRIRNVAGRVKNDYLDRGLKVAVVVSAMGKTTDGLIDLAQRTSNVLNGRELDQLLVTGEQQSAALLAMAIEELGFRAKSFNGAQAGISATGYHMEGRIADVNPERVLSWLEGEGEVAVVTGFQGINEAGDFVTLGRGGSDLSAVALAVALKSSFCHIYTDVDGVYTADPKIVSTARKLTNVSYEECIEMAALGAKVLQARSVEFASLYDMLIYVSSSILEGEGTWVKEKTIKEGLAIKAVVHDKNIAKIAVLGVPDVPGIAAGLFSKLADRGVGVEMIIQSVMRGDVNDIAFLVKETLLGEAIEVCGDYAREIDAQGVTYDAEVGRVSIVGVGLSLHPEIPAEMFSVLSGEGINIDMISSTSNSITCVISSSMIDRAVSALHRHFLEGEK</sequence>
<feature type="binding site" evidence="12">
    <location>
        <begin position="213"/>
        <end position="214"/>
    </location>
    <ligand>
        <name>ATP</name>
        <dbReference type="ChEBI" id="CHEBI:30616"/>
    </ligand>
</feature>
<feature type="binding site" evidence="12">
    <location>
        <begin position="177"/>
        <end position="178"/>
    </location>
    <ligand>
        <name>ATP</name>
        <dbReference type="ChEBI" id="CHEBI:30616"/>
    </ligand>
</feature>
<dbReference type="Pfam" id="PF00696">
    <property type="entry name" value="AA_kinase"/>
    <property type="match status" value="1"/>
</dbReference>
<dbReference type="GO" id="GO:0004072">
    <property type="term" value="F:aspartate kinase activity"/>
    <property type="evidence" value="ECO:0007669"/>
    <property type="project" value="UniProtKB-EC"/>
</dbReference>
<keyword evidence="5 14" id="KW-0028">Amino-acid biosynthesis</keyword>
<evidence type="ECO:0000256" key="7">
    <source>
        <dbReference type="ARBA" id="ARBA00022741"/>
    </source>
</evidence>
<accession>A0A0T5XBJ2</accession>
<dbReference type="EC" id="2.7.2.4" evidence="13"/>
<dbReference type="GO" id="GO:0005524">
    <property type="term" value="F:ATP binding"/>
    <property type="evidence" value="ECO:0007669"/>
    <property type="project" value="UniProtKB-KW"/>
</dbReference>
<dbReference type="PANTHER" id="PTHR21499">
    <property type="entry name" value="ASPARTATE KINASE"/>
    <property type="match status" value="1"/>
</dbReference>
<dbReference type="SUPFAM" id="SSF55021">
    <property type="entry name" value="ACT-like"/>
    <property type="match status" value="2"/>
</dbReference>
<dbReference type="Gene3D" id="3.40.1160.10">
    <property type="entry name" value="Acetylglutamate kinase-like"/>
    <property type="match status" value="1"/>
</dbReference>
<dbReference type="Gene3D" id="3.30.2130.10">
    <property type="entry name" value="VC0802-like"/>
    <property type="match status" value="1"/>
</dbReference>
<dbReference type="GO" id="GO:0009090">
    <property type="term" value="P:homoserine biosynthetic process"/>
    <property type="evidence" value="ECO:0007669"/>
    <property type="project" value="TreeGrafter"/>
</dbReference>
<evidence type="ECO:0000256" key="1">
    <source>
        <dbReference type="ARBA" id="ARBA00004766"/>
    </source>
</evidence>
<dbReference type="PANTHER" id="PTHR21499:SF3">
    <property type="entry name" value="ASPARTOKINASE"/>
    <property type="match status" value="1"/>
</dbReference>
<evidence type="ECO:0000256" key="11">
    <source>
        <dbReference type="ARBA" id="ARBA00047872"/>
    </source>
</evidence>
<dbReference type="GO" id="GO:0009088">
    <property type="term" value="P:threonine biosynthetic process"/>
    <property type="evidence" value="ECO:0007669"/>
    <property type="project" value="UniProtKB-UniPathway"/>
</dbReference>
<comment type="caution">
    <text evidence="16">The sequence shown here is derived from an EMBL/GenBank/DDBJ whole genome shotgun (WGS) entry which is preliminary data.</text>
</comment>
<name>A0A0T5XBJ2_9BACT</name>
<comment type="catalytic activity">
    <reaction evidence="11 13">
        <text>L-aspartate + ATP = 4-phospho-L-aspartate + ADP</text>
        <dbReference type="Rhea" id="RHEA:23776"/>
        <dbReference type="ChEBI" id="CHEBI:29991"/>
        <dbReference type="ChEBI" id="CHEBI:30616"/>
        <dbReference type="ChEBI" id="CHEBI:57535"/>
        <dbReference type="ChEBI" id="CHEBI:456216"/>
        <dbReference type="EC" id="2.7.2.4"/>
    </reaction>
</comment>
<feature type="binding site" evidence="12">
    <location>
        <begin position="9"/>
        <end position="12"/>
    </location>
    <ligand>
        <name>ATP</name>
        <dbReference type="ChEBI" id="CHEBI:30616"/>
    </ligand>
</feature>
<dbReference type="InterPro" id="IPR041740">
    <property type="entry name" value="AKii-LysC-BS"/>
</dbReference>
<dbReference type="PROSITE" id="PS51671">
    <property type="entry name" value="ACT"/>
    <property type="match status" value="1"/>
</dbReference>
<evidence type="ECO:0000256" key="2">
    <source>
        <dbReference type="ARBA" id="ARBA00004986"/>
    </source>
</evidence>
<dbReference type="GO" id="GO:0009089">
    <property type="term" value="P:lysine biosynthetic process via diaminopimelate"/>
    <property type="evidence" value="ECO:0007669"/>
    <property type="project" value="UniProtKB-UniPathway"/>
</dbReference>
<keyword evidence="9 12" id="KW-0067">ATP-binding</keyword>
<dbReference type="InterPro" id="IPR001341">
    <property type="entry name" value="Asp_kinase"/>
</dbReference>
<evidence type="ECO:0000259" key="15">
    <source>
        <dbReference type="PROSITE" id="PS51671"/>
    </source>
</evidence>
<dbReference type="InterPro" id="IPR036393">
    <property type="entry name" value="AceGlu_kinase-like_sf"/>
</dbReference>
<dbReference type="RefSeq" id="WP_009201546.1">
    <property type="nucleotide sequence ID" value="NZ_ACJX03000001.1"/>
</dbReference>
<dbReference type="NCBIfam" id="TIGR00657">
    <property type="entry name" value="asp_kinases"/>
    <property type="match status" value="1"/>
</dbReference>
<evidence type="ECO:0000256" key="6">
    <source>
        <dbReference type="ARBA" id="ARBA00022679"/>
    </source>
</evidence>
<dbReference type="AlphaFoldDB" id="A0A0T5XBJ2"/>
<dbReference type="InterPro" id="IPR005260">
    <property type="entry name" value="Asp_kin_monofn"/>
</dbReference>
<comment type="pathway">
    <text evidence="2 14">Amino-acid biosynthesis; L-methionine biosynthesis via de novo pathway; L-homoserine from L-aspartate: step 1/3.</text>
</comment>
<dbReference type="GO" id="GO:0005829">
    <property type="term" value="C:cytosol"/>
    <property type="evidence" value="ECO:0007669"/>
    <property type="project" value="TreeGrafter"/>
</dbReference>
<reference evidence="17" key="1">
    <citation type="submission" date="2012-09" db="EMBL/GenBank/DDBJ databases">
        <authorList>
            <person name="Weinstock G."/>
            <person name="Sodergren E."/>
            <person name="Clifton S."/>
            <person name="Fulton L."/>
            <person name="Fulton B."/>
            <person name="Courtney L."/>
            <person name="Fronick C."/>
            <person name="Harrison M."/>
            <person name="Strong C."/>
            <person name="Farmer C."/>
            <person name="Delehaunty K."/>
            <person name="Markovic C."/>
            <person name="Hall O."/>
            <person name="Minx P."/>
            <person name="Tomlinson C."/>
            <person name="Mitreva M."/>
            <person name="Nelson J."/>
            <person name="Hou S."/>
            <person name="Wollam A."/>
            <person name="Pepin K.H."/>
            <person name="Johnson M."/>
            <person name="Bhonagiri V."/>
            <person name="Nash W.E."/>
            <person name="Suruliraj S."/>
            <person name="Warren W."/>
            <person name="Chinwalla A."/>
            <person name="Mardis E.R."/>
            <person name="Wilson R.K."/>
        </authorList>
    </citation>
    <scope>NUCLEOTIDE SEQUENCE [LARGE SCALE GENOMIC DNA]</scope>
    <source>
        <strain evidence="17">OS1</strain>
    </source>
</reference>
<evidence type="ECO:0000256" key="13">
    <source>
        <dbReference type="RuleBase" id="RU003448"/>
    </source>
</evidence>
<dbReference type="Proteomes" id="UP000005273">
    <property type="component" value="Unassembled WGS sequence"/>
</dbReference>
<dbReference type="SUPFAM" id="SSF53633">
    <property type="entry name" value="Carbamate kinase-like"/>
    <property type="match status" value="1"/>
</dbReference>
<dbReference type="UniPathway" id="UPA00034">
    <property type="reaction ID" value="UER00015"/>
</dbReference>
<evidence type="ECO:0000256" key="3">
    <source>
        <dbReference type="ARBA" id="ARBA00005139"/>
    </source>
</evidence>
<keyword evidence="8 13" id="KW-0418">Kinase</keyword>
<dbReference type="InterPro" id="IPR018042">
    <property type="entry name" value="Aspartate_kinase_CS"/>
</dbReference>
<dbReference type="PIRSF" id="PIRSF000726">
    <property type="entry name" value="Asp_kin"/>
    <property type="match status" value="1"/>
</dbReference>
<protein>
    <recommendedName>
        <fullName evidence="13">Aspartokinase</fullName>
        <ecNumber evidence="13">2.7.2.4</ecNumber>
    </recommendedName>
</protein>
<feature type="binding site" evidence="12">
    <location>
        <position position="77"/>
    </location>
    <ligand>
        <name>substrate</name>
    </ligand>
</feature>
<feature type="binding site" evidence="12">
    <location>
        <position position="50"/>
    </location>
    <ligand>
        <name>substrate</name>
    </ligand>
</feature>
<dbReference type="Pfam" id="PF22468">
    <property type="entry name" value="ACT_9"/>
    <property type="match status" value="2"/>
</dbReference>
<feature type="binding site" evidence="12">
    <location>
        <position position="183"/>
    </location>
    <ligand>
        <name>ATP</name>
        <dbReference type="ChEBI" id="CHEBI:30616"/>
    </ligand>
</feature>
<keyword evidence="10" id="KW-0457">Lysine biosynthesis</keyword>
<comment type="pathway">
    <text evidence="1 14">Amino-acid biosynthesis; L-lysine biosynthesis via DAP pathway; (S)-tetrahydrodipicolinate from L-aspartate: step 1/4.</text>
</comment>
<comment type="pathway">
    <text evidence="3 14">Amino-acid biosynthesis; L-threonine biosynthesis; L-threonine from L-aspartate: step 1/5.</text>
</comment>
<keyword evidence="17" id="KW-1185">Reference proteome</keyword>
<evidence type="ECO:0000256" key="8">
    <source>
        <dbReference type="ARBA" id="ARBA00022777"/>
    </source>
</evidence>
<dbReference type="InterPro" id="IPR045865">
    <property type="entry name" value="ACT-like_dom_sf"/>
</dbReference>
<evidence type="ECO:0000256" key="9">
    <source>
        <dbReference type="ARBA" id="ARBA00022840"/>
    </source>
</evidence>
<dbReference type="eggNOG" id="COG0527">
    <property type="taxonomic scope" value="Bacteria"/>
</dbReference>
<dbReference type="EMBL" id="ACJX03000001">
    <property type="protein sequence ID" value="KRT35751.1"/>
    <property type="molecule type" value="Genomic_DNA"/>
</dbReference>
<dbReference type="UniPathway" id="UPA00050">
    <property type="reaction ID" value="UER00461"/>
</dbReference>
<comment type="similarity">
    <text evidence="4 13">Belongs to the aspartokinase family.</text>
</comment>
<feature type="domain" description="ACT" evidence="15">
    <location>
        <begin position="267"/>
        <end position="347"/>
    </location>
</feature>
<gene>
    <name evidence="16" type="ORF">HMPREF1705_02999</name>
</gene>
<proteinExistence type="inferred from homology"/>
<dbReference type="PROSITE" id="PS00324">
    <property type="entry name" value="ASPARTOKINASE"/>
    <property type="match status" value="1"/>
</dbReference>
<dbReference type="InterPro" id="IPR001048">
    <property type="entry name" value="Asp/Glu/Uridylate_kinase"/>
</dbReference>
<dbReference type="NCBIfam" id="NF005154">
    <property type="entry name" value="PRK06635.1-2"/>
    <property type="match status" value="1"/>
</dbReference>
<dbReference type="InterPro" id="IPR054352">
    <property type="entry name" value="ACT_Aspartokinase"/>
</dbReference>
<evidence type="ECO:0000256" key="12">
    <source>
        <dbReference type="PIRSR" id="PIRSR000726-1"/>
    </source>
</evidence>
<keyword evidence="7 12" id="KW-0547">Nucleotide-binding</keyword>
<dbReference type="UniPathway" id="UPA00051">
    <property type="reaction ID" value="UER00462"/>
</dbReference>
<evidence type="ECO:0000256" key="5">
    <source>
        <dbReference type="ARBA" id="ARBA00022605"/>
    </source>
</evidence>
<dbReference type="CDD" id="cd04913">
    <property type="entry name" value="ACT_AKii-LysC-BS-like_1"/>
    <property type="match status" value="1"/>
</dbReference>
<dbReference type="InterPro" id="IPR002912">
    <property type="entry name" value="ACT_dom"/>
</dbReference>